<dbReference type="AlphaFoldDB" id="A0A6A6RJ10"/>
<protein>
    <submittedName>
        <fullName evidence="1">Uncharacterized protein</fullName>
    </submittedName>
</protein>
<evidence type="ECO:0000313" key="1">
    <source>
        <dbReference type="EMBL" id="KAF2634431.1"/>
    </source>
</evidence>
<dbReference type="EMBL" id="MU006830">
    <property type="protein sequence ID" value="KAF2634431.1"/>
    <property type="molecule type" value="Genomic_DNA"/>
</dbReference>
<dbReference type="Proteomes" id="UP000799753">
    <property type="component" value="Unassembled WGS sequence"/>
</dbReference>
<keyword evidence="2" id="KW-1185">Reference proteome</keyword>
<organism evidence="1 2">
    <name type="scientific">Massarina eburnea CBS 473.64</name>
    <dbReference type="NCBI Taxonomy" id="1395130"/>
    <lineage>
        <taxon>Eukaryota</taxon>
        <taxon>Fungi</taxon>
        <taxon>Dikarya</taxon>
        <taxon>Ascomycota</taxon>
        <taxon>Pezizomycotina</taxon>
        <taxon>Dothideomycetes</taxon>
        <taxon>Pleosporomycetidae</taxon>
        <taxon>Pleosporales</taxon>
        <taxon>Massarineae</taxon>
        <taxon>Massarinaceae</taxon>
        <taxon>Massarina</taxon>
    </lineage>
</organism>
<name>A0A6A6RJ10_9PLEO</name>
<evidence type="ECO:0000313" key="2">
    <source>
        <dbReference type="Proteomes" id="UP000799753"/>
    </source>
</evidence>
<reference evidence="1" key="1">
    <citation type="journal article" date="2020" name="Stud. Mycol.">
        <title>101 Dothideomycetes genomes: a test case for predicting lifestyles and emergence of pathogens.</title>
        <authorList>
            <person name="Haridas S."/>
            <person name="Albert R."/>
            <person name="Binder M."/>
            <person name="Bloem J."/>
            <person name="Labutti K."/>
            <person name="Salamov A."/>
            <person name="Andreopoulos B."/>
            <person name="Baker S."/>
            <person name="Barry K."/>
            <person name="Bills G."/>
            <person name="Bluhm B."/>
            <person name="Cannon C."/>
            <person name="Castanera R."/>
            <person name="Culley D."/>
            <person name="Daum C."/>
            <person name="Ezra D."/>
            <person name="Gonzalez J."/>
            <person name="Henrissat B."/>
            <person name="Kuo A."/>
            <person name="Liang C."/>
            <person name="Lipzen A."/>
            <person name="Lutzoni F."/>
            <person name="Magnuson J."/>
            <person name="Mondo S."/>
            <person name="Nolan M."/>
            <person name="Ohm R."/>
            <person name="Pangilinan J."/>
            <person name="Park H.-J."/>
            <person name="Ramirez L."/>
            <person name="Alfaro M."/>
            <person name="Sun H."/>
            <person name="Tritt A."/>
            <person name="Yoshinaga Y."/>
            <person name="Zwiers L.-H."/>
            <person name="Turgeon B."/>
            <person name="Goodwin S."/>
            <person name="Spatafora J."/>
            <person name="Crous P."/>
            <person name="Grigoriev I."/>
        </authorList>
    </citation>
    <scope>NUCLEOTIDE SEQUENCE</scope>
    <source>
        <strain evidence="1">CBS 473.64</strain>
    </source>
</reference>
<proteinExistence type="predicted"/>
<sequence length="224" mass="25982">MSHGHVYVDILSMTMLSYCKSCLNAALTLLNNTATDVPKFRPISPGPERCNDFLARLLIQDFKNLNDNRNDISRTEIRFLEQDFNPGPSKYKAYIVEWRYPPTPIEETIPIATVAVKFAEHIDTADAKYLHNLKRKHRTGFVEIPDPDSATTLSPDRVEIGKIYMLKGCGGSHHLEWERVMEALRKWDHYFQRLHRKDPNLSSNSIAHKRNAHLKGRIFSRKFY</sequence>
<gene>
    <name evidence="1" type="ORF">P280DRAFT_554596</name>
</gene>
<accession>A0A6A6RJ10</accession>